<dbReference type="EMBL" id="HBKN01046355">
    <property type="protein sequence ID" value="CAE2336035.1"/>
    <property type="molecule type" value="Transcribed_RNA"/>
</dbReference>
<accession>A0A7S4PJA9</accession>
<proteinExistence type="predicted"/>
<protein>
    <submittedName>
        <fullName evidence="1">Uncharacterized protein</fullName>
    </submittedName>
</protein>
<name>A0A7S4PJA9_GUITH</name>
<gene>
    <name evidence="1" type="ORF">GTHE00462_LOCUS36201</name>
</gene>
<evidence type="ECO:0000313" key="1">
    <source>
        <dbReference type="EMBL" id="CAE2336035.1"/>
    </source>
</evidence>
<dbReference type="AlphaFoldDB" id="A0A7S4PJA9"/>
<sequence length="165" mass="18106">MSDSEQNLQDSFAVRRMYLRSNLSSSGSYSSSASSSLGTLSPVYPAQIRPASSCFDGRITIPKRFQFATASRSRRTTLPTGAIPGKNELGTSLQARIKERSVFLTPPKEHRYVNHALQGSIRIAFDQVEPPIPAAKRPEFQRCAVAQFRGGVFPRSQAGCPPYVP</sequence>
<organism evidence="1">
    <name type="scientific">Guillardia theta</name>
    <name type="common">Cryptophyte</name>
    <name type="synonym">Cryptomonas phi</name>
    <dbReference type="NCBI Taxonomy" id="55529"/>
    <lineage>
        <taxon>Eukaryota</taxon>
        <taxon>Cryptophyceae</taxon>
        <taxon>Pyrenomonadales</taxon>
        <taxon>Geminigeraceae</taxon>
        <taxon>Guillardia</taxon>
    </lineage>
</organism>
<reference evidence="1" key="1">
    <citation type="submission" date="2021-01" db="EMBL/GenBank/DDBJ databases">
        <authorList>
            <person name="Corre E."/>
            <person name="Pelletier E."/>
            <person name="Niang G."/>
            <person name="Scheremetjew M."/>
            <person name="Finn R."/>
            <person name="Kale V."/>
            <person name="Holt S."/>
            <person name="Cochrane G."/>
            <person name="Meng A."/>
            <person name="Brown T."/>
            <person name="Cohen L."/>
        </authorList>
    </citation>
    <scope>NUCLEOTIDE SEQUENCE</scope>
    <source>
        <strain evidence="1">CCMP 2712</strain>
    </source>
</reference>